<feature type="compositionally biased region" description="Basic and acidic residues" evidence="1">
    <location>
        <begin position="16"/>
        <end position="25"/>
    </location>
</feature>
<feature type="region of interest" description="Disordered" evidence="1">
    <location>
        <begin position="170"/>
        <end position="200"/>
    </location>
</feature>
<feature type="compositionally biased region" description="Basic and acidic residues" evidence="1">
    <location>
        <begin position="138"/>
        <end position="147"/>
    </location>
</feature>
<name>A0A5D0NXH9_9ACTN</name>
<keyword evidence="3" id="KW-1185">Reference proteome</keyword>
<feature type="region of interest" description="Disordered" evidence="1">
    <location>
        <begin position="1"/>
        <end position="149"/>
    </location>
</feature>
<proteinExistence type="predicted"/>
<dbReference type="EMBL" id="VSFG01000001">
    <property type="protein sequence ID" value="TYB48691.1"/>
    <property type="molecule type" value="Genomic_DNA"/>
</dbReference>
<dbReference type="RefSeq" id="WP_067889479.1">
    <property type="nucleotide sequence ID" value="NZ_VSFG01000001.1"/>
</dbReference>
<protein>
    <submittedName>
        <fullName evidence="2">Uncharacterized protein</fullName>
    </submittedName>
</protein>
<organism evidence="2 3">
    <name type="scientific">Actinomadura chibensis</name>
    <dbReference type="NCBI Taxonomy" id="392828"/>
    <lineage>
        <taxon>Bacteria</taxon>
        <taxon>Bacillati</taxon>
        <taxon>Actinomycetota</taxon>
        <taxon>Actinomycetes</taxon>
        <taxon>Streptosporangiales</taxon>
        <taxon>Thermomonosporaceae</taxon>
        <taxon>Actinomadura</taxon>
    </lineage>
</organism>
<gene>
    <name evidence="2" type="ORF">FXF69_05815</name>
</gene>
<accession>A0A5D0NXH9</accession>
<dbReference type="Proteomes" id="UP000323380">
    <property type="component" value="Unassembled WGS sequence"/>
</dbReference>
<evidence type="ECO:0000256" key="1">
    <source>
        <dbReference type="SAM" id="MobiDB-lite"/>
    </source>
</evidence>
<reference evidence="2 3" key="1">
    <citation type="submission" date="2019-08" db="EMBL/GenBank/DDBJ databases">
        <title>Actinomadura sp. nov. CYP1-5 isolated from mountain soil.</title>
        <authorList>
            <person name="Songsumanus A."/>
            <person name="Kuncharoen N."/>
            <person name="Kudo T."/>
            <person name="Yuki M."/>
            <person name="Igarashi Y."/>
            <person name="Tanasupawat S."/>
        </authorList>
    </citation>
    <scope>NUCLEOTIDE SEQUENCE [LARGE SCALE GENOMIC DNA]</scope>
    <source>
        <strain evidence="2 3">JCM 14158</strain>
    </source>
</reference>
<comment type="caution">
    <text evidence="2">The sequence shown here is derived from an EMBL/GenBank/DDBJ whole genome shotgun (WGS) entry which is preliminary data.</text>
</comment>
<feature type="compositionally biased region" description="Basic and acidic residues" evidence="1">
    <location>
        <begin position="178"/>
        <end position="197"/>
    </location>
</feature>
<dbReference type="STRING" id="1220554.GCA_001552135_02460"/>
<evidence type="ECO:0000313" key="2">
    <source>
        <dbReference type="EMBL" id="TYB48691.1"/>
    </source>
</evidence>
<feature type="compositionally biased region" description="Basic and acidic residues" evidence="1">
    <location>
        <begin position="70"/>
        <end position="88"/>
    </location>
</feature>
<evidence type="ECO:0000313" key="3">
    <source>
        <dbReference type="Proteomes" id="UP000323380"/>
    </source>
</evidence>
<sequence length="236" mass="25284">MEGAEIGGKSETAEPAPEREQKPTETESPLERTPSNCGFANLAEELDARRASREAAQGNGATNEQPSETGKPDKQTAELDDDAIKEQIDPFAPDLSKTEGRKETFERTVRDSDADWTEGVDRLEDIPTGETLSEGDDGERSKGDGFRKALYSGYGNAKKSVEQNADLAADLFGPRPSGHAETRADSGPRMADPHHSGVDAGTAASSLLALGIVGAELLRWGRGKIRDWETRDASDG</sequence>
<feature type="compositionally biased region" description="Basic and acidic residues" evidence="1">
    <location>
        <begin position="96"/>
        <end position="125"/>
    </location>
</feature>
<feature type="compositionally biased region" description="Polar residues" evidence="1">
    <location>
        <begin position="59"/>
        <end position="68"/>
    </location>
</feature>
<dbReference type="AlphaFoldDB" id="A0A5D0NXH9"/>